<organism evidence="2 3">
    <name type="scientific">Dentiscutata erythropus</name>
    <dbReference type="NCBI Taxonomy" id="1348616"/>
    <lineage>
        <taxon>Eukaryota</taxon>
        <taxon>Fungi</taxon>
        <taxon>Fungi incertae sedis</taxon>
        <taxon>Mucoromycota</taxon>
        <taxon>Glomeromycotina</taxon>
        <taxon>Glomeromycetes</taxon>
        <taxon>Diversisporales</taxon>
        <taxon>Gigasporaceae</taxon>
        <taxon>Dentiscutata</taxon>
    </lineage>
</organism>
<name>A0A9N9H9V0_9GLOM</name>
<dbReference type="GO" id="GO:0003677">
    <property type="term" value="F:DNA binding"/>
    <property type="evidence" value="ECO:0007669"/>
    <property type="project" value="TreeGrafter"/>
</dbReference>
<accession>A0A9N9H9V0</accession>
<dbReference type="OrthoDB" id="2439524at2759"/>
<sequence length="173" mass="19454">MSSSKRKEKTTLSNQQRKEIIEFKEKHPSISNVDLVDWVKKNMGLEVHPSTIGRLIKNKDNIGDNLSAKRQKTVQHPDLENSLLDQITQHGEDASVDDDVVATAIPKLRELLAKFDLKGRKKNKEQLTVAFCVNADGTDKLKPFVIGKYPNPRCFKGIKRNLLGITYDSSANA</sequence>
<dbReference type="Gene3D" id="1.10.10.60">
    <property type="entry name" value="Homeodomain-like"/>
    <property type="match status" value="1"/>
</dbReference>
<dbReference type="InterPro" id="IPR004875">
    <property type="entry name" value="DDE_SF_endonuclease_dom"/>
</dbReference>
<dbReference type="PANTHER" id="PTHR19303">
    <property type="entry name" value="TRANSPOSON"/>
    <property type="match status" value="1"/>
</dbReference>
<dbReference type="Proteomes" id="UP000789405">
    <property type="component" value="Unassembled WGS sequence"/>
</dbReference>
<dbReference type="InterPro" id="IPR050863">
    <property type="entry name" value="CenT-Element_Derived"/>
</dbReference>
<dbReference type="EMBL" id="CAJVPY010006516">
    <property type="protein sequence ID" value="CAG8664247.1"/>
    <property type="molecule type" value="Genomic_DNA"/>
</dbReference>
<dbReference type="AlphaFoldDB" id="A0A9N9H9V0"/>
<evidence type="ECO:0000313" key="3">
    <source>
        <dbReference type="Proteomes" id="UP000789405"/>
    </source>
</evidence>
<evidence type="ECO:0000313" key="2">
    <source>
        <dbReference type="EMBL" id="CAG8664247.1"/>
    </source>
</evidence>
<dbReference type="Pfam" id="PF03184">
    <property type="entry name" value="DDE_1"/>
    <property type="match status" value="1"/>
</dbReference>
<keyword evidence="3" id="KW-1185">Reference proteome</keyword>
<proteinExistence type="predicted"/>
<dbReference type="PANTHER" id="PTHR19303:SF73">
    <property type="entry name" value="PROTEIN PDC2"/>
    <property type="match status" value="1"/>
</dbReference>
<feature type="domain" description="DDE-1" evidence="1">
    <location>
        <begin position="124"/>
        <end position="173"/>
    </location>
</feature>
<reference evidence="2" key="1">
    <citation type="submission" date="2021-06" db="EMBL/GenBank/DDBJ databases">
        <authorList>
            <person name="Kallberg Y."/>
            <person name="Tangrot J."/>
            <person name="Rosling A."/>
        </authorList>
    </citation>
    <scope>NUCLEOTIDE SEQUENCE</scope>
    <source>
        <strain evidence="2">MA453B</strain>
    </source>
</reference>
<gene>
    <name evidence="2" type="ORF">DERYTH_LOCUS10878</name>
</gene>
<protein>
    <submittedName>
        <fullName evidence="2">17868_t:CDS:1</fullName>
    </submittedName>
</protein>
<comment type="caution">
    <text evidence="2">The sequence shown here is derived from an EMBL/GenBank/DDBJ whole genome shotgun (WGS) entry which is preliminary data.</text>
</comment>
<evidence type="ECO:0000259" key="1">
    <source>
        <dbReference type="Pfam" id="PF03184"/>
    </source>
</evidence>
<dbReference type="GO" id="GO:0005634">
    <property type="term" value="C:nucleus"/>
    <property type="evidence" value="ECO:0007669"/>
    <property type="project" value="TreeGrafter"/>
</dbReference>